<name>A0A5C2SLJ0_9APHY</name>
<gene>
    <name evidence="2" type="ORF">L227DRAFT_320030</name>
</gene>
<proteinExistence type="predicted"/>
<dbReference type="EMBL" id="ML122254">
    <property type="protein sequence ID" value="RPD64168.1"/>
    <property type="molecule type" value="Genomic_DNA"/>
</dbReference>
<organism evidence="2 3">
    <name type="scientific">Lentinus tigrinus ALCF2SS1-6</name>
    <dbReference type="NCBI Taxonomy" id="1328759"/>
    <lineage>
        <taxon>Eukaryota</taxon>
        <taxon>Fungi</taxon>
        <taxon>Dikarya</taxon>
        <taxon>Basidiomycota</taxon>
        <taxon>Agaricomycotina</taxon>
        <taxon>Agaricomycetes</taxon>
        <taxon>Polyporales</taxon>
        <taxon>Polyporaceae</taxon>
        <taxon>Lentinus</taxon>
    </lineage>
</organism>
<dbReference type="STRING" id="1328759.A0A5C2SLJ0"/>
<dbReference type="Proteomes" id="UP000313359">
    <property type="component" value="Unassembled WGS sequence"/>
</dbReference>
<feature type="region of interest" description="Disordered" evidence="1">
    <location>
        <begin position="18"/>
        <end position="50"/>
    </location>
</feature>
<evidence type="ECO:0000313" key="2">
    <source>
        <dbReference type="EMBL" id="RPD64168.1"/>
    </source>
</evidence>
<dbReference type="OrthoDB" id="2757134at2759"/>
<protein>
    <submittedName>
        <fullName evidence="2">Uncharacterized protein</fullName>
    </submittedName>
</protein>
<evidence type="ECO:0000313" key="3">
    <source>
        <dbReference type="Proteomes" id="UP000313359"/>
    </source>
</evidence>
<reference evidence="2" key="1">
    <citation type="journal article" date="2018" name="Genome Biol. Evol.">
        <title>Genomics and development of Lentinus tigrinus, a white-rot wood-decaying mushroom with dimorphic fruiting bodies.</title>
        <authorList>
            <person name="Wu B."/>
            <person name="Xu Z."/>
            <person name="Knudson A."/>
            <person name="Carlson A."/>
            <person name="Chen N."/>
            <person name="Kovaka S."/>
            <person name="LaButti K."/>
            <person name="Lipzen A."/>
            <person name="Pennachio C."/>
            <person name="Riley R."/>
            <person name="Schakwitz W."/>
            <person name="Umezawa K."/>
            <person name="Ohm R.A."/>
            <person name="Grigoriev I.V."/>
            <person name="Nagy L.G."/>
            <person name="Gibbons J."/>
            <person name="Hibbett D."/>
        </authorList>
    </citation>
    <scope>NUCLEOTIDE SEQUENCE [LARGE SCALE GENOMIC DNA]</scope>
    <source>
        <strain evidence="2">ALCF2SS1-6</strain>
    </source>
</reference>
<feature type="compositionally biased region" description="Polar residues" evidence="1">
    <location>
        <begin position="36"/>
        <end position="46"/>
    </location>
</feature>
<evidence type="ECO:0000256" key="1">
    <source>
        <dbReference type="SAM" id="MobiDB-lite"/>
    </source>
</evidence>
<accession>A0A5C2SLJ0</accession>
<dbReference type="AlphaFoldDB" id="A0A5C2SLJ0"/>
<keyword evidence="3" id="KW-1185">Reference proteome</keyword>
<sequence>MPRTSTCRTSHLLPALKFCPARGSGGPRPTVIRSAPTRSRGSSPGSESFHLLPRAAAVARSETWPHMPDSHGVATRRLDRNLPWTQRCARCSLRSGRRCSKPSPSINWTKMSFTSWPLTRLAGRAGSRSTDTTRGSDAQGSTIADYPTLQSLVDPLTTYFRILIAACTSVYDLLQLADGSHQYLSQLVAFEGKYEWAAVLAYHFDFYRAQVREMKRGNYAGWAQVTVNAALHVRHLAGREKGYAAARTPSVAGLHKMDNSSDEGLAREGELCDLFNPGVCASPCRYRRIHQCQGCGSYEHPIGACPRVVVYSTQRPMHA</sequence>